<evidence type="ECO:0000256" key="10">
    <source>
        <dbReference type="ARBA" id="ARBA00049244"/>
    </source>
</evidence>
<dbReference type="NCBIfam" id="TIGR02397">
    <property type="entry name" value="dnaX_nterm"/>
    <property type="match status" value="1"/>
</dbReference>
<dbReference type="FunFam" id="3.40.50.300:FF:000014">
    <property type="entry name" value="DNA polymerase III subunit gamma/tau"/>
    <property type="match status" value="1"/>
</dbReference>
<dbReference type="InterPro" id="IPR027417">
    <property type="entry name" value="P-loop_NTPase"/>
</dbReference>
<keyword evidence="3 11" id="KW-0548">Nucleotidyltransferase</keyword>
<dbReference type="GO" id="GO:0006261">
    <property type="term" value="P:DNA-templated DNA replication"/>
    <property type="evidence" value="ECO:0007669"/>
    <property type="project" value="TreeGrafter"/>
</dbReference>
<dbReference type="PANTHER" id="PTHR11669">
    <property type="entry name" value="REPLICATION FACTOR C / DNA POLYMERASE III GAMMA-TAU SUBUNIT"/>
    <property type="match status" value="1"/>
</dbReference>
<evidence type="ECO:0000256" key="7">
    <source>
        <dbReference type="ARBA" id="ARBA00022833"/>
    </source>
</evidence>
<dbReference type="EC" id="2.7.7.7" evidence="11"/>
<gene>
    <name evidence="11" type="primary">dnaX</name>
    <name evidence="13" type="ORF">CDEE_0365</name>
</gene>
<keyword evidence="14" id="KW-1185">Reference proteome</keyword>
<evidence type="ECO:0000256" key="11">
    <source>
        <dbReference type="RuleBase" id="RU364063"/>
    </source>
</evidence>
<dbReference type="Pfam" id="PF22608">
    <property type="entry name" value="DNAX_ATPase_lid"/>
    <property type="match status" value="1"/>
</dbReference>
<keyword evidence="5" id="KW-0479">Metal-binding</keyword>
<dbReference type="Pfam" id="PF12169">
    <property type="entry name" value="DNA_pol3_gamma3"/>
    <property type="match status" value="1"/>
</dbReference>
<evidence type="ECO:0000313" key="14">
    <source>
        <dbReference type="Proteomes" id="UP000011686"/>
    </source>
</evidence>
<proteinExistence type="inferred from homology"/>
<keyword evidence="7" id="KW-0862">Zinc</keyword>
<dbReference type="Gene3D" id="1.20.272.10">
    <property type="match status" value="1"/>
</dbReference>
<dbReference type="GO" id="GO:0005524">
    <property type="term" value="F:ATP binding"/>
    <property type="evidence" value="ECO:0007669"/>
    <property type="project" value="UniProtKB-KW"/>
</dbReference>
<keyword evidence="9 11" id="KW-0239">DNA-directed DNA polymerase</keyword>
<dbReference type="Proteomes" id="UP000011686">
    <property type="component" value="Chromosome"/>
</dbReference>
<dbReference type="eggNOG" id="COG2812">
    <property type="taxonomic scope" value="Bacteria"/>
</dbReference>
<accession>M1LP21</accession>
<dbReference type="EMBL" id="CP003804">
    <property type="protein sequence ID" value="AGF47432.1"/>
    <property type="molecule type" value="Genomic_DNA"/>
</dbReference>
<keyword evidence="2 11" id="KW-0808">Transferase</keyword>
<dbReference type="GO" id="GO:0009360">
    <property type="term" value="C:DNA polymerase III complex"/>
    <property type="evidence" value="ECO:0007669"/>
    <property type="project" value="InterPro"/>
</dbReference>
<evidence type="ECO:0000256" key="6">
    <source>
        <dbReference type="ARBA" id="ARBA00022741"/>
    </source>
</evidence>
<evidence type="ECO:0000256" key="8">
    <source>
        <dbReference type="ARBA" id="ARBA00022840"/>
    </source>
</evidence>
<sequence>MSYLVLARKWRPKSFDEVVGQDHVVKALVNSLNSQRLHHAWLFSGIRGVGKTSLARILAKSLNCERGITSKPCGTCSSCRGIDSGGSLDYLELDAASNRGVEEMSNLLSQANYTPVIGRFKVFLVDEVHMLTNHAFNSILKTLEEPPDHVKFIFATTDLHKIPITVLSRCLCFNLRKMSDNYLIKQLSVILSNERISFDESSLVMIARLAKGSMRDALSLTDQAISYGDGVISIVALREMFGMVDSAKVIHLLQSILLNDVKSLIDIADNVIDSGFSYETFLSDLAILLSRVAIIQHFSDSEINDIDLISFKDNISPDLTQLLYAVVTHSSQELAQSPDQYSGFLMICFRLLSLASQFSNNNFINESLPKLNNSEIYNSTKQELSISSNKNIFVNEQKNDLVLLKKAAEINIVEDKDSKKLDKKNIDFDLVSFSNNDWLELVPKLSLHGFVLELARQSEFVKVFENNFTIRVSIPTLASHENKLRLQTVLSEYFDMTIKLDILVGATGDKTAHARSQAQQLYKKKQLEQIVDDDPFVKEVVATLDGDVLIDSISELD</sequence>
<dbReference type="Pfam" id="PF13177">
    <property type="entry name" value="DNA_pol3_delta2"/>
    <property type="match status" value="1"/>
</dbReference>
<dbReference type="Gene3D" id="3.40.50.300">
    <property type="entry name" value="P-loop containing nucleotide triphosphate hydrolases"/>
    <property type="match status" value="1"/>
</dbReference>
<dbReference type="InterPro" id="IPR050238">
    <property type="entry name" value="DNA_Rep/Repair_Clamp_Loader"/>
</dbReference>
<comment type="catalytic activity">
    <reaction evidence="10 11">
        <text>DNA(n) + a 2'-deoxyribonucleoside 5'-triphosphate = DNA(n+1) + diphosphate</text>
        <dbReference type="Rhea" id="RHEA:22508"/>
        <dbReference type="Rhea" id="RHEA-COMP:17339"/>
        <dbReference type="Rhea" id="RHEA-COMP:17340"/>
        <dbReference type="ChEBI" id="CHEBI:33019"/>
        <dbReference type="ChEBI" id="CHEBI:61560"/>
        <dbReference type="ChEBI" id="CHEBI:173112"/>
        <dbReference type="EC" id="2.7.7.7"/>
    </reaction>
</comment>
<comment type="similarity">
    <text evidence="1 11">Belongs to the DnaX/STICHEL family.</text>
</comment>
<evidence type="ECO:0000256" key="4">
    <source>
        <dbReference type="ARBA" id="ARBA00022705"/>
    </source>
</evidence>
<keyword evidence="6 11" id="KW-0547">Nucleotide-binding</keyword>
<dbReference type="PANTHER" id="PTHR11669:SF0">
    <property type="entry name" value="PROTEIN STICHEL-LIKE 2"/>
    <property type="match status" value="1"/>
</dbReference>
<evidence type="ECO:0000256" key="1">
    <source>
        <dbReference type="ARBA" id="ARBA00006360"/>
    </source>
</evidence>
<comment type="function">
    <text evidence="11">DNA polymerase III is a complex, multichain enzyme responsible for most of the replicative synthesis in bacteria. This DNA polymerase also exhibits 3' to 5' exonuclease activity.</text>
</comment>
<evidence type="ECO:0000313" key="13">
    <source>
        <dbReference type="EMBL" id="AGF47432.1"/>
    </source>
</evidence>
<evidence type="ECO:0000256" key="9">
    <source>
        <dbReference type="ARBA" id="ARBA00022932"/>
    </source>
</evidence>
<dbReference type="SUPFAM" id="SSF48019">
    <property type="entry name" value="post-AAA+ oligomerization domain-like"/>
    <property type="match status" value="1"/>
</dbReference>
<name>M1LP21_9PROT</name>
<dbReference type="GO" id="GO:0046872">
    <property type="term" value="F:metal ion binding"/>
    <property type="evidence" value="ECO:0007669"/>
    <property type="project" value="UniProtKB-KW"/>
</dbReference>
<evidence type="ECO:0000256" key="2">
    <source>
        <dbReference type="ARBA" id="ARBA00022679"/>
    </source>
</evidence>
<evidence type="ECO:0000256" key="3">
    <source>
        <dbReference type="ARBA" id="ARBA00022695"/>
    </source>
</evidence>
<dbReference type="GO" id="GO:0003887">
    <property type="term" value="F:DNA-directed DNA polymerase activity"/>
    <property type="evidence" value="ECO:0007669"/>
    <property type="project" value="UniProtKB-KW"/>
</dbReference>
<keyword evidence="8 11" id="KW-0067">ATP-binding</keyword>
<dbReference type="InterPro" id="IPR038249">
    <property type="entry name" value="PolIII_tau_V_sf"/>
</dbReference>
<dbReference type="CDD" id="cd00009">
    <property type="entry name" value="AAA"/>
    <property type="match status" value="1"/>
</dbReference>
<keyword evidence="4 11" id="KW-0235">DNA replication</keyword>
<dbReference type="InterPro" id="IPR022754">
    <property type="entry name" value="DNA_pol_III_gamma-3"/>
</dbReference>
<dbReference type="AlphaFoldDB" id="M1LP21"/>
<dbReference type="InterPro" id="IPR003593">
    <property type="entry name" value="AAA+_ATPase"/>
</dbReference>
<dbReference type="STRING" id="1208918.CDEE_0365"/>
<dbReference type="SUPFAM" id="SSF52540">
    <property type="entry name" value="P-loop containing nucleoside triphosphate hydrolases"/>
    <property type="match status" value="1"/>
</dbReference>
<comment type="subunit">
    <text evidence="11">DNA polymerase III contains a core (composed of alpha, epsilon and theta chains) that associates with a tau subunit. This core dimerizes to form the POLIII' complex. PolIII' associates with the gamma complex (composed of gamma, delta, delta', psi and chi chains) and with the beta chain to form the complete DNA polymerase III complex.</text>
</comment>
<evidence type="ECO:0000259" key="12">
    <source>
        <dbReference type="SMART" id="SM00382"/>
    </source>
</evidence>
<dbReference type="GO" id="GO:0003677">
    <property type="term" value="F:DNA binding"/>
    <property type="evidence" value="ECO:0007669"/>
    <property type="project" value="InterPro"/>
</dbReference>
<dbReference type="FunFam" id="1.10.8.60:FF:000013">
    <property type="entry name" value="DNA polymerase III subunit gamma/tau"/>
    <property type="match status" value="1"/>
</dbReference>
<dbReference type="RefSeq" id="WP_015238976.1">
    <property type="nucleotide sequence ID" value="NC_020283.1"/>
</dbReference>
<reference evidence="13 14" key="1">
    <citation type="journal article" date="2013" name="Genome Biol. Evol.">
        <title>Genome evolution and phylogenomic analysis of candidatus kinetoplastibacterium, the betaproteobacterial endosymbionts of strigomonas and angomonas.</title>
        <authorList>
            <person name="Alves J.M."/>
            <person name="Serrano M.G."/>
            <person name="Maia da Silva F."/>
            <person name="Voegtly L.J."/>
            <person name="Matveyev A.V."/>
            <person name="Teixeira M.M."/>
            <person name="Camargo E.P."/>
            <person name="Buck G.A."/>
        </authorList>
    </citation>
    <scope>NUCLEOTIDE SEQUENCE [LARGE SCALE GENOMIC DNA]</scope>
    <source>
        <strain evidence="13 14">TCC036E</strain>
    </source>
</reference>
<dbReference type="InterPro" id="IPR012763">
    <property type="entry name" value="DNA_pol_III_sug/sutau_N"/>
</dbReference>
<feature type="domain" description="AAA+ ATPase" evidence="12">
    <location>
        <begin position="37"/>
        <end position="179"/>
    </location>
</feature>
<organism evidence="13 14">
    <name type="scientific">Candidatus Kinetoplastidibacterium crithidiae TCC036E</name>
    <dbReference type="NCBI Taxonomy" id="1208918"/>
    <lineage>
        <taxon>Bacteria</taxon>
        <taxon>Pseudomonadati</taxon>
        <taxon>Pseudomonadota</taxon>
        <taxon>Betaproteobacteria</taxon>
        <taxon>Candidatus Kinetoplastidibacterium</taxon>
    </lineage>
</organism>
<dbReference type="KEGG" id="kct:CDEE_0365"/>
<dbReference type="HOGENOM" id="CLU_006229_0_3_4"/>
<evidence type="ECO:0000256" key="5">
    <source>
        <dbReference type="ARBA" id="ARBA00022723"/>
    </source>
</evidence>
<dbReference type="SMART" id="SM00382">
    <property type="entry name" value="AAA"/>
    <property type="match status" value="1"/>
</dbReference>
<dbReference type="Gene3D" id="1.10.8.60">
    <property type="match status" value="1"/>
</dbReference>
<dbReference type="InterPro" id="IPR045085">
    <property type="entry name" value="HLD_clamp_pol_III_gamma_tau"/>
</dbReference>
<dbReference type="CDD" id="cd18137">
    <property type="entry name" value="HLD_clamp_pol_III_gamma_tau"/>
    <property type="match status" value="1"/>
</dbReference>
<dbReference type="Gene3D" id="3.30.300.150">
    <property type="entry name" value="DNA polymerase III, tau subunit, domain V"/>
    <property type="match status" value="1"/>
</dbReference>
<protein>
    <recommendedName>
        <fullName evidence="11">DNA polymerase III subunit gamma/tau</fullName>
        <ecNumber evidence="11">2.7.7.7</ecNumber>
    </recommendedName>
</protein>
<dbReference type="PATRIC" id="fig|1208918.3.peg.128"/>
<dbReference type="InterPro" id="IPR008921">
    <property type="entry name" value="DNA_pol3_clamp-load_cplx_C"/>
</dbReference>